<accession>A0A1V9EMR2</accession>
<dbReference type="Proteomes" id="UP000192610">
    <property type="component" value="Unassembled WGS sequence"/>
</dbReference>
<comment type="caution">
    <text evidence="2">The sequence shown here is derived from an EMBL/GenBank/DDBJ whole genome shotgun (WGS) entry which is preliminary data.</text>
</comment>
<feature type="chain" id="PRO_5010738951" evidence="1">
    <location>
        <begin position="26"/>
        <end position="386"/>
    </location>
</feature>
<sequence length="386" mass="42195">MKMRLLSTVGLSALLLTGILFTLHSCNKNPQTIEKHEDDNAALKAEFEKKGHEFTVRVNQKLETFYSNESGQRLSTEVLRQRSARASGRTTSIISACDFMNEPVATFNTYGVSVNCAQNFVLTWNYTISTNNNLVSVNTATGVKTKGTVKITNSSGTTLYSASKDAYSIIDIGADVSNPGYELYSVTFTSDPIDIFNFGGSNTIKLGGTVVTDCDDVESILIAVQSFNLNGINSVYNNPLLRIDAAWVTQVNPIRIFGEDPAGFCLPYVYPSMQQVQYSIDGGVTWIGESANSTLRYWQSPPVSWTTPVKNFINAHLGFVDPVGALLLQIDLPAGSYNVLIRYRNIVYNGTLASYGNIWPLPVLSGTGANCQAGPWSEILSYPVTY</sequence>
<reference evidence="3" key="1">
    <citation type="submission" date="2016-04" db="EMBL/GenBank/DDBJ databases">
        <authorList>
            <person name="Chen L."/>
            <person name="Zhuang W."/>
            <person name="Wang G."/>
        </authorList>
    </citation>
    <scope>NUCLEOTIDE SEQUENCE [LARGE SCALE GENOMIC DNA]</scope>
    <source>
        <strain evidence="3">17621</strain>
    </source>
</reference>
<keyword evidence="3" id="KW-1185">Reference proteome</keyword>
<protein>
    <submittedName>
        <fullName evidence="2">Uncharacterized protein</fullName>
    </submittedName>
</protein>
<gene>
    <name evidence="2" type="ORF">A4H97_08050</name>
</gene>
<keyword evidence="1" id="KW-0732">Signal</keyword>
<organism evidence="2 3">
    <name type="scientific">Niastella yeongjuensis</name>
    <dbReference type="NCBI Taxonomy" id="354355"/>
    <lineage>
        <taxon>Bacteria</taxon>
        <taxon>Pseudomonadati</taxon>
        <taxon>Bacteroidota</taxon>
        <taxon>Chitinophagia</taxon>
        <taxon>Chitinophagales</taxon>
        <taxon>Chitinophagaceae</taxon>
        <taxon>Niastella</taxon>
    </lineage>
</organism>
<name>A0A1V9EMR2_9BACT</name>
<proteinExistence type="predicted"/>
<dbReference type="AlphaFoldDB" id="A0A1V9EMR2"/>
<feature type="signal peptide" evidence="1">
    <location>
        <begin position="1"/>
        <end position="25"/>
    </location>
</feature>
<dbReference type="RefSeq" id="WP_081201649.1">
    <property type="nucleotide sequence ID" value="NZ_FOCZ01000002.1"/>
</dbReference>
<dbReference type="EMBL" id="LVXG01000023">
    <property type="protein sequence ID" value="OQP47437.1"/>
    <property type="molecule type" value="Genomic_DNA"/>
</dbReference>
<evidence type="ECO:0000313" key="2">
    <source>
        <dbReference type="EMBL" id="OQP47437.1"/>
    </source>
</evidence>
<evidence type="ECO:0000256" key="1">
    <source>
        <dbReference type="SAM" id="SignalP"/>
    </source>
</evidence>
<evidence type="ECO:0000313" key="3">
    <source>
        <dbReference type="Proteomes" id="UP000192610"/>
    </source>
</evidence>